<evidence type="ECO:0000256" key="1">
    <source>
        <dbReference type="ARBA" id="ARBA00022821"/>
    </source>
</evidence>
<name>A0AAN7E939_QUERU</name>
<dbReference type="EMBL" id="JAXUIC010000010">
    <property type="protein sequence ID" value="KAK4566155.1"/>
    <property type="molecule type" value="Genomic_DNA"/>
</dbReference>
<gene>
    <name evidence="2" type="ORF">RGQ29_002391</name>
</gene>
<dbReference type="PANTHER" id="PTHR36766:SF70">
    <property type="entry name" value="DISEASE RESISTANCE PROTEIN RGA4"/>
    <property type="match status" value="1"/>
</dbReference>
<dbReference type="Gene3D" id="3.80.10.10">
    <property type="entry name" value="Ribonuclease Inhibitor"/>
    <property type="match status" value="1"/>
</dbReference>
<comment type="caution">
    <text evidence="2">The sequence shown here is derived from an EMBL/GenBank/DDBJ whole genome shotgun (WGS) entry which is preliminary data.</text>
</comment>
<evidence type="ECO:0008006" key="4">
    <source>
        <dbReference type="Google" id="ProtNLM"/>
    </source>
</evidence>
<reference evidence="2 3" key="1">
    <citation type="journal article" date="2023" name="G3 (Bethesda)">
        <title>A haplotype-resolved chromosome-scale genome for Quercus rubra L. provides insights into the genetics of adaptive traits for red oak species.</title>
        <authorList>
            <person name="Kapoor B."/>
            <person name="Jenkins J."/>
            <person name="Schmutz J."/>
            <person name="Zhebentyayeva T."/>
            <person name="Kuelheim C."/>
            <person name="Coggeshall M."/>
            <person name="Heim C."/>
            <person name="Lasky J.R."/>
            <person name="Leites L."/>
            <person name="Islam-Faridi N."/>
            <person name="Romero-Severson J."/>
            <person name="DeLeo V.L."/>
            <person name="Lucas S.M."/>
            <person name="Lazic D."/>
            <person name="Gailing O."/>
            <person name="Carlson J."/>
            <person name="Staton M."/>
        </authorList>
    </citation>
    <scope>NUCLEOTIDE SEQUENCE [LARGE SCALE GENOMIC DNA]</scope>
    <source>
        <strain evidence="2">Pseudo-F2</strain>
    </source>
</reference>
<dbReference type="SUPFAM" id="SSF52047">
    <property type="entry name" value="RNI-like"/>
    <property type="match status" value="1"/>
</dbReference>
<dbReference type="Proteomes" id="UP001324115">
    <property type="component" value="Unassembled WGS sequence"/>
</dbReference>
<dbReference type="InterPro" id="IPR032675">
    <property type="entry name" value="LRR_dom_sf"/>
</dbReference>
<evidence type="ECO:0000313" key="2">
    <source>
        <dbReference type="EMBL" id="KAK4566155.1"/>
    </source>
</evidence>
<dbReference type="GO" id="GO:0006952">
    <property type="term" value="P:defense response"/>
    <property type="evidence" value="ECO:0007669"/>
    <property type="project" value="UniProtKB-KW"/>
</dbReference>
<dbReference type="AlphaFoldDB" id="A0AAN7E939"/>
<protein>
    <recommendedName>
        <fullName evidence="4">CC-NBS-LRR protein</fullName>
    </recommendedName>
</protein>
<evidence type="ECO:0000313" key="3">
    <source>
        <dbReference type="Proteomes" id="UP001324115"/>
    </source>
</evidence>
<sequence>MLAPHPSWDVKLDDDKVEEDAVFFGAPTLNQSRLLRGSRKTTRHNPRAIHKNFGKHKSECYSQTYHLPDSLHTNVFLQNLVVKDRLVLRSLPGVPSIIRCGIEEPPNGLQCYTSLLQYMENGNCVGSTSIQHYHPSLQKLKLCGSSIQAIVHSLLVLDQNQYFIALKILWMEKFHEMVALPEWLGNISSLQKLYIVDCEKLMYLPTERAMQCLTKLEKLMIYDCLKLNNEQSKINHIPLVQINT</sequence>
<organism evidence="2 3">
    <name type="scientific">Quercus rubra</name>
    <name type="common">Northern red oak</name>
    <name type="synonym">Quercus borealis</name>
    <dbReference type="NCBI Taxonomy" id="3512"/>
    <lineage>
        <taxon>Eukaryota</taxon>
        <taxon>Viridiplantae</taxon>
        <taxon>Streptophyta</taxon>
        <taxon>Embryophyta</taxon>
        <taxon>Tracheophyta</taxon>
        <taxon>Spermatophyta</taxon>
        <taxon>Magnoliopsida</taxon>
        <taxon>eudicotyledons</taxon>
        <taxon>Gunneridae</taxon>
        <taxon>Pentapetalae</taxon>
        <taxon>rosids</taxon>
        <taxon>fabids</taxon>
        <taxon>Fagales</taxon>
        <taxon>Fagaceae</taxon>
        <taxon>Quercus</taxon>
    </lineage>
</organism>
<accession>A0AAN7E939</accession>
<keyword evidence="1" id="KW-0611">Plant defense</keyword>
<proteinExistence type="predicted"/>
<dbReference type="PANTHER" id="PTHR36766">
    <property type="entry name" value="PLANT BROAD-SPECTRUM MILDEW RESISTANCE PROTEIN RPW8"/>
    <property type="match status" value="1"/>
</dbReference>
<keyword evidence="3" id="KW-1185">Reference proteome</keyword>